<dbReference type="Pfam" id="PF09362">
    <property type="entry name" value="DUF1996"/>
    <property type="match status" value="1"/>
</dbReference>
<reference evidence="4" key="1">
    <citation type="journal article" date="2019" name="Int. J. Syst. Evol. Microbiol.">
        <title>The Global Catalogue of Microorganisms (GCM) 10K type strain sequencing project: providing services to taxonomists for standard genome sequencing and annotation.</title>
        <authorList>
            <consortium name="The Broad Institute Genomics Platform"/>
            <consortium name="The Broad Institute Genome Sequencing Center for Infectious Disease"/>
            <person name="Wu L."/>
            <person name="Ma J."/>
        </authorList>
    </citation>
    <scope>NUCLEOTIDE SEQUENCE [LARGE SCALE GENOMIC DNA]</scope>
    <source>
        <strain evidence="4">CGMCC 4.7237</strain>
    </source>
</reference>
<dbReference type="RefSeq" id="WP_386435806.1">
    <property type="nucleotide sequence ID" value="NZ_JBHSBB010000027.1"/>
</dbReference>
<dbReference type="EMBL" id="JBHSBB010000027">
    <property type="protein sequence ID" value="MFC4035511.1"/>
    <property type="molecule type" value="Genomic_DNA"/>
</dbReference>
<comment type="caution">
    <text evidence="3">The sequence shown here is derived from an EMBL/GenBank/DDBJ whole genome shotgun (WGS) entry which is preliminary data.</text>
</comment>
<gene>
    <name evidence="3" type="ORF">ACFO3J_29175</name>
</gene>
<dbReference type="PANTHER" id="PTHR43662">
    <property type="match status" value="1"/>
</dbReference>
<evidence type="ECO:0000256" key="1">
    <source>
        <dbReference type="SAM" id="SignalP"/>
    </source>
</evidence>
<keyword evidence="1" id="KW-0732">Signal</keyword>
<dbReference type="PANTHER" id="PTHR43662:SF3">
    <property type="entry name" value="DOMAIN PROTEIN, PUTATIVE (AFU_ORTHOLOGUE AFUA_6G11970)-RELATED"/>
    <property type="match status" value="1"/>
</dbReference>
<proteinExistence type="predicted"/>
<keyword evidence="4" id="KW-1185">Reference proteome</keyword>
<evidence type="ECO:0000259" key="2">
    <source>
        <dbReference type="Pfam" id="PF09362"/>
    </source>
</evidence>
<dbReference type="InterPro" id="IPR018535">
    <property type="entry name" value="DUF1996"/>
</dbReference>
<sequence>MKRLGAGPAALSLTAFAVATLTVAVLLIAGTSTRPAHAASPPTGPFPTDFTPIGDVAPAPATAPLPGASTGTYHEDCGRDAENHRNADNLVVSPGLANGAHHTHDYVGNLSTTAFSTDAGLAAAATTCRNGDRSTYFWPVLRRQDQPGTDPHAVGGGHDGNLGRILPPASVTIEFQGNPASDVVAMPRFLRMITGDPVAATAGLAQARAQWGCAGFAGRHTMLYPVCPSGHRLTRTFDFPSCWNGLGTDSENHRTHVLFPDADGGCPPGTFPVPRLRVVVSYDVAPGTPIAVDAFPEQKHSPVTDHAGFVDVMTDGQMASVVRCLNTGRRCK</sequence>
<feature type="domain" description="DUF1996" evidence="2">
    <location>
        <begin position="91"/>
        <end position="286"/>
    </location>
</feature>
<organism evidence="3 4">
    <name type="scientific">Streptomyces polygonati</name>
    <dbReference type="NCBI Taxonomy" id="1617087"/>
    <lineage>
        <taxon>Bacteria</taxon>
        <taxon>Bacillati</taxon>
        <taxon>Actinomycetota</taxon>
        <taxon>Actinomycetes</taxon>
        <taxon>Kitasatosporales</taxon>
        <taxon>Streptomycetaceae</taxon>
        <taxon>Streptomyces</taxon>
    </lineage>
</organism>
<protein>
    <submittedName>
        <fullName evidence="3">DUF1996 domain-containing protein</fullName>
    </submittedName>
</protein>
<accession>A0ABV8HUY1</accession>
<evidence type="ECO:0000313" key="4">
    <source>
        <dbReference type="Proteomes" id="UP001595765"/>
    </source>
</evidence>
<dbReference type="Proteomes" id="UP001595765">
    <property type="component" value="Unassembled WGS sequence"/>
</dbReference>
<feature type="signal peptide" evidence="1">
    <location>
        <begin position="1"/>
        <end position="38"/>
    </location>
</feature>
<evidence type="ECO:0000313" key="3">
    <source>
        <dbReference type="EMBL" id="MFC4035511.1"/>
    </source>
</evidence>
<feature type="chain" id="PRO_5045652580" evidence="1">
    <location>
        <begin position="39"/>
        <end position="332"/>
    </location>
</feature>
<name>A0ABV8HUY1_9ACTN</name>